<comment type="caution">
    <text evidence="2">The sequence shown here is derived from an EMBL/GenBank/DDBJ whole genome shotgun (WGS) entry which is preliminary data.</text>
</comment>
<sequence>MGRSRGSERGRPPRVGHSSGMDDTRCETRYIALLCVPRRRRRSAGRPACSAPRSSPPREKHYRSRSTSGRVGGPGKANVKRHRQQSSPQRRGELICQAPSMPKGWSRPSAT</sequence>
<keyword evidence="3" id="KW-1185">Reference proteome</keyword>
<dbReference type="AlphaFoldDB" id="F3NCB8"/>
<evidence type="ECO:0000313" key="3">
    <source>
        <dbReference type="Proteomes" id="UP000003022"/>
    </source>
</evidence>
<name>F3NCB8_9ACTN</name>
<gene>
    <name evidence="2" type="ORF">SGM_6807</name>
</gene>
<accession>F3NCB8</accession>
<dbReference type="Proteomes" id="UP000003022">
    <property type="component" value="Unassembled WGS sequence"/>
</dbReference>
<protein>
    <submittedName>
        <fullName evidence="2">Uncharacterized protein</fullName>
    </submittedName>
</protein>
<dbReference type="EMBL" id="AEYX01000005">
    <property type="protein sequence ID" value="EGG49006.1"/>
    <property type="molecule type" value="Genomic_DNA"/>
</dbReference>
<proteinExistence type="predicted"/>
<organism evidence="2 3">
    <name type="scientific">Streptomyces griseoaurantiacus M045</name>
    <dbReference type="NCBI Taxonomy" id="996637"/>
    <lineage>
        <taxon>Bacteria</taxon>
        <taxon>Bacillati</taxon>
        <taxon>Actinomycetota</taxon>
        <taxon>Actinomycetes</taxon>
        <taxon>Kitasatosporales</taxon>
        <taxon>Streptomycetaceae</taxon>
        <taxon>Streptomyces</taxon>
        <taxon>Streptomyces aurantiacus group</taxon>
    </lineage>
</organism>
<evidence type="ECO:0000313" key="2">
    <source>
        <dbReference type="EMBL" id="EGG49006.1"/>
    </source>
</evidence>
<evidence type="ECO:0000256" key="1">
    <source>
        <dbReference type="SAM" id="MobiDB-lite"/>
    </source>
</evidence>
<feature type="region of interest" description="Disordered" evidence="1">
    <location>
        <begin position="1"/>
        <end position="23"/>
    </location>
</feature>
<feature type="region of interest" description="Disordered" evidence="1">
    <location>
        <begin position="37"/>
        <end position="111"/>
    </location>
</feature>
<reference evidence="2 3" key="1">
    <citation type="journal article" date="2011" name="J. Bacteriol.">
        <title>Draft genome sequence of the marine bacterium Streptomyces griseoaurantiacus M045, which produces novel manumycin-type antibiotics with a pABA core component.</title>
        <authorList>
            <person name="Li F."/>
            <person name="Jiang P."/>
            <person name="Zheng H."/>
            <person name="Wang S."/>
            <person name="Zhao G."/>
            <person name="Qin S."/>
            <person name="Liu Z."/>
        </authorList>
    </citation>
    <scope>NUCLEOTIDE SEQUENCE [LARGE SCALE GENOMIC DNA]</scope>
    <source>
        <strain evidence="2 3">M045</strain>
    </source>
</reference>
<dbReference type="STRING" id="996637.SGM_6807"/>
<feature type="compositionally biased region" description="Basic and acidic residues" evidence="1">
    <location>
        <begin position="1"/>
        <end position="11"/>
    </location>
</feature>